<feature type="transmembrane region" description="Helical" evidence="9">
    <location>
        <begin position="86"/>
        <end position="103"/>
    </location>
</feature>
<evidence type="ECO:0000256" key="3">
    <source>
        <dbReference type="ARBA" id="ARBA00022475"/>
    </source>
</evidence>
<comment type="subunit">
    <text evidence="9">The complex comprises the extracytoplasmic solute receptor protein and the two transmembrane proteins.</text>
</comment>
<protein>
    <recommendedName>
        <fullName evidence="9">TRAP transporter small permease protein</fullName>
    </recommendedName>
</protein>
<feature type="transmembrane region" description="Helical" evidence="9">
    <location>
        <begin position="123"/>
        <end position="145"/>
    </location>
</feature>
<keyword evidence="7 9" id="KW-0472">Membrane</keyword>
<comment type="caution">
    <text evidence="9">Lacks conserved residue(s) required for the propagation of feature annotation.</text>
</comment>
<keyword evidence="2 9" id="KW-0813">Transport</keyword>
<proteinExistence type="inferred from homology"/>
<keyword evidence="5 9" id="KW-0812">Transmembrane</keyword>
<evidence type="ECO:0000256" key="5">
    <source>
        <dbReference type="ARBA" id="ARBA00022692"/>
    </source>
</evidence>
<evidence type="ECO:0000256" key="8">
    <source>
        <dbReference type="ARBA" id="ARBA00038436"/>
    </source>
</evidence>
<keyword evidence="4 9" id="KW-0997">Cell inner membrane</keyword>
<evidence type="ECO:0000256" key="6">
    <source>
        <dbReference type="ARBA" id="ARBA00022989"/>
    </source>
</evidence>
<dbReference type="Proteomes" id="UP000198284">
    <property type="component" value="Unassembled WGS sequence"/>
</dbReference>
<accession>A0A239HTC6</accession>
<dbReference type="OrthoDB" id="9791324at2"/>
<evidence type="ECO:0000259" key="10">
    <source>
        <dbReference type="Pfam" id="PF04290"/>
    </source>
</evidence>
<keyword evidence="12" id="KW-1185">Reference proteome</keyword>
<dbReference type="InterPro" id="IPR055348">
    <property type="entry name" value="DctQ"/>
</dbReference>
<dbReference type="PANTHER" id="PTHR35011">
    <property type="entry name" value="2,3-DIKETO-L-GULONATE TRAP TRANSPORTER SMALL PERMEASE PROTEIN YIAM"/>
    <property type="match status" value="1"/>
</dbReference>
<dbReference type="GO" id="GO:0022857">
    <property type="term" value="F:transmembrane transporter activity"/>
    <property type="evidence" value="ECO:0007669"/>
    <property type="project" value="UniProtKB-UniRule"/>
</dbReference>
<feature type="domain" description="Tripartite ATP-independent periplasmic transporters DctQ component" evidence="10">
    <location>
        <begin position="23"/>
        <end position="152"/>
    </location>
</feature>
<keyword evidence="6 9" id="KW-1133">Transmembrane helix</keyword>
<comment type="similarity">
    <text evidence="8 9">Belongs to the TRAP transporter small permease family.</text>
</comment>
<name>A0A239HTC6_9BURK</name>
<evidence type="ECO:0000256" key="4">
    <source>
        <dbReference type="ARBA" id="ARBA00022519"/>
    </source>
</evidence>
<evidence type="ECO:0000313" key="11">
    <source>
        <dbReference type="EMBL" id="SNS84522.1"/>
    </source>
</evidence>
<reference evidence="11 12" key="1">
    <citation type="submission" date="2017-06" db="EMBL/GenBank/DDBJ databases">
        <authorList>
            <person name="Kim H.J."/>
            <person name="Triplett B.A."/>
        </authorList>
    </citation>
    <scope>NUCLEOTIDE SEQUENCE [LARGE SCALE GENOMIC DNA]</scope>
    <source>
        <strain evidence="11 12">U15</strain>
    </source>
</reference>
<evidence type="ECO:0000256" key="1">
    <source>
        <dbReference type="ARBA" id="ARBA00004429"/>
    </source>
</evidence>
<keyword evidence="3" id="KW-1003">Cell membrane</keyword>
<dbReference type="GO" id="GO:0015740">
    <property type="term" value="P:C4-dicarboxylate transport"/>
    <property type="evidence" value="ECO:0007669"/>
    <property type="project" value="TreeGrafter"/>
</dbReference>
<dbReference type="PANTHER" id="PTHR35011:SF2">
    <property type="entry name" value="2,3-DIKETO-L-GULONATE TRAP TRANSPORTER SMALL PERMEASE PROTEIN YIAM"/>
    <property type="match status" value="1"/>
</dbReference>
<dbReference type="RefSeq" id="WP_089399741.1">
    <property type="nucleotide sequence ID" value="NZ_FZOT01000007.1"/>
</dbReference>
<gene>
    <name evidence="11" type="ORF">SAMN06265795_107158</name>
</gene>
<feature type="transmembrane region" description="Helical" evidence="9">
    <location>
        <begin position="12"/>
        <end position="35"/>
    </location>
</feature>
<dbReference type="Pfam" id="PF04290">
    <property type="entry name" value="DctQ"/>
    <property type="match status" value="1"/>
</dbReference>
<comment type="subcellular location">
    <subcellularLocation>
        <location evidence="1 9">Cell inner membrane</location>
        <topology evidence="1 9">Multi-pass membrane protein</topology>
    </subcellularLocation>
</comment>
<dbReference type="AlphaFoldDB" id="A0A239HTC6"/>
<evidence type="ECO:0000313" key="12">
    <source>
        <dbReference type="Proteomes" id="UP000198284"/>
    </source>
</evidence>
<organism evidence="11 12">
    <name type="scientific">Noviherbaspirillum humi</name>
    <dbReference type="NCBI Taxonomy" id="1688639"/>
    <lineage>
        <taxon>Bacteria</taxon>
        <taxon>Pseudomonadati</taxon>
        <taxon>Pseudomonadota</taxon>
        <taxon>Betaproteobacteria</taxon>
        <taxon>Burkholderiales</taxon>
        <taxon>Oxalobacteraceae</taxon>
        <taxon>Noviherbaspirillum</taxon>
    </lineage>
</organism>
<dbReference type="EMBL" id="FZOT01000007">
    <property type="protein sequence ID" value="SNS84522.1"/>
    <property type="molecule type" value="Genomic_DNA"/>
</dbReference>
<sequence>MNRLLDRYCRLMEAVSALFLAIMVLLVFSNVVLRYVLNTGITVAEEVSRWLFVWMTFMGAMVAMREHGHLGTDFLVGRLPAAGKKVCLVLGHLLMLYVTWLLFNGSLAQARINWDVAAPATGAPIAIFYASGVLFSVSTGVVLLLDLFRALTGRLSDDELVMIQESEEAAELEALLREQAKAKT</sequence>
<dbReference type="GO" id="GO:0005886">
    <property type="term" value="C:plasma membrane"/>
    <property type="evidence" value="ECO:0007669"/>
    <property type="project" value="UniProtKB-SubCell"/>
</dbReference>
<evidence type="ECO:0000256" key="7">
    <source>
        <dbReference type="ARBA" id="ARBA00023136"/>
    </source>
</evidence>
<evidence type="ECO:0000256" key="2">
    <source>
        <dbReference type="ARBA" id="ARBA00022448"/>
    </source>
</evidence>
<evidence type="ECO:0000256" key="9">
    <source>
        <dbReference type="RuleBase" id="RU369079"/>
    </source>
</evidence>
<comment type="function">
    <text evidence="9">Part of the tripartite ATP-independent periplasmic (TRAP) transport system.</text>
</comment>
<dbReference type="InterPro" id="IPR007387">
    <property type="entry name" value="TRAP_DctQ"/>
</dbReference>